<dbReference type="PANTHER" id="PTHR35007">
    <property type="entry name" value="INTEGRAL MEMBRANE PROTEIN-RELATED"/>
    <property type="match status" value="1"/>
</dbReference>
<dbReference type="InterPro" id="IPR018076">
    <property type="entry name" value="T2SS_GspF_dom"/>
</dbReference>
<evidence type="ECO:0000313" key="8">
    <source>
        <dbReference type="EMBL" id="WNQ09133.1"/>
    </source>
</evidence>
<protein>
    <submittedName>
        <fullName evidence="8">Type II secretion system F family protein</fullName>
    </submittedName>
</protein>
<dbReference type="PANTHER" id="PTHR35007:SF2">
    <property type="entry name" value="PILUS ASSEMBLE PROTEIN"/>
    <property type="match status" value="1"/>
</dbReference>
<evidence type="ECO:0000256" key="3">
    <source>
        <dbReference type="ARBA" id="ARBA00022692"/>
    </source>
</evidence>
<keyword evidence="2" id="KW-1003">Cell membrane</keyword>
<name>A0AA96RDI3_9BACL</name>
<evidence type="ECO:0000256" key="6">
    <source>
        <dbReference type="SAM" id="Phobius"/>
    </source>
</evidence>
<dbReference type="KEGG" id="paun:MJA45_15915"/>
<dbReference type="RefSeq" id="WP_315602901.1">
    <property type="nucleotide sequence ID" value="NZ_CP130318.1"/>
</dbReference>
<dbReference type="Pfam" id="PF00482">
    <property type="entry name" value="T2SSF"/>
    <property type="match status" value="1"/>
</dbReference>
<sequence length="264" mass="29382">MPDQEGLLSPATGIWRMLDPVASSFLRRTRLPQKASHLMLNLQLKLSALYGADMTPAHAERYLRKMTSAFLLGLTGAVLLGAASGSWGESLGGGLFAALLAPVLLYRQLDREIKRKKRSMIMDLPEFLNKLTLLVNAGETVQRALLRCTAAGSKESPLYRELQQMANELTNNISLKRAMEDFSRRCAVQEVSQFTTTLLLNYKRGGKEFVTALRELSRSLWERRKALTKTMGEEASSKLVFPMVVIFLIVTVIVASPAVLLMNH</sequence>
<evidence type="ECO:0000259" key="7">
    <source>
        <dbReference type="Pfam" id="PF00482"/>
    </source>
</evidence>
<evidence type="ECO:0000256" key="5">
    <source>
        <dbReference type="ARBA" id="ARBA00023136"/>
    </source>
</evidence>
<dbReference type="EMBL" id="CP130318">
    <property type="protein sequence ID" value="WNQ09133.1"/>
    <property type="molecule type" value="Genomic_DNA"/>
</dbReference>
<evidence type="ECO:0000256" key="1">
    <source>
        <dbReference type="ARBA" id="ARBA00004651"/>
    </source>
</evidence>
<keyword evidence="3 6" id="KW-0812">Transmembrane</keyword>
<comment type="subcellular location">
    <subcellularLocation>
        <location evidence="1">Cell membrane</location>
        <topology evidence="1">Multi-pass membrane protein</topology>
    </subcellularLocation>
</comment>
<evidence type="ECO:0000313" key="9">
    <source>
        <dbReference type="Proteomes" id="UP001305702"/>
    </source>
</evidence>
<gene>
    <name evidence="8" type="ORF">MJA45_15915</name>
</gene>
<keyword evidence="9" id="KW-1185">Reference proteome</keyword>
<evidence type="ECO:0000256" key="2">
    <source>
        <dbReference type="ARBA" id="ARBA00022475"/>
    </source>
</evidence>
<feature type="transmembrane region" description="Helical" evidence="6">
    <location>
        <begin position="69"/>
        <end position="87"/>
    </location>
</feature>
<dbReference type="AlphaFoldDB" id="A0AA96RDI3"/>
<feature type="domain" description="Type II secretion system protein GspF" evidence="7">
    <location>
        <begin position="127"/>
        <end position="257"/>
    </location>
</feature>
<dbReference type="Proteomes" id="UP001305702">
    <property type="component" value="Chromosome"/>
</dbReference>
<proteinExistence type="predicted"/>
<feature type="transmembrane region" description="Helical" evidence="6">
    <location>
        <begin position="239"/>
        <end position="262"/>
    </location>
</feature>
<keyword evidence="4 6" id="KW-1133">Transmembrane helix</keyword>
<reference evidence="8 9" key="1">
    <citation type="submission" date="2022-02" db="EMBL/GenBank/DDBJ databases">
        <title>Paenibacillus sp. MBLB1776 Whole Genome Shotgun Sequencing.</title>
        <authorList>
            <person name="Hwang C.Y."/>
            <person name="Cho E.-S."/>
            <person name="Seo M.-J."/>
        </authorList>
    </citation>
    <scope>NUCLEOTIDE SEQUENCE [LARGE SCALE GENOMIC DNA]</scope>
    <source>
        <strain evidence="8 9">MBLB1776</strain>
    </source>
</reference>
<feature type="transmembrane region" description="Helical" evidence="6">
    <location>
        <begin position="93"/>
        <end position="109"/>
    </location>
</feature>
<evidence type="ECO:0000256" key="4">
    <source>
        <dbReference type="ARBA" id="ARBA00022989"/>
    </source>
</evidence>
<organism evidence="8 9">
    <name type="scientific">Paenibacillus aurantius</name>
    <dbReference type="NCBI Taxonomy" id="2918900"/>
    <lineage>
        <taxon>Bacteria</taxon>
        <taxon>Bacillati</taxon>
        <taxon>Bacillota</taxon>
        <taxon>Bacilli</taxon>
        <taxon>Bacillales</taxon>
        <taxon>Paenibacillaceae</taxon>
        <taxon>Paenibacillus</taxon>
    </lineage>
</organism>
<dbReference type="GO" id="GO:0005886">
    <property type="term" value="C:plasma membrane"/>
    <property type="evidence" value="ECO:0007669"/>
    <property type="project" value="UniProtKB-SubCell"/>
</dbReference>
<keyword evidence="5 6" id="KW-0472">Membrane</keyword>
<accession>A0AA96RDI3</accession>